<evidence type="ECO:0000259" key="4">
    <source>
        <dbReference type="PROSITE" id="PS50956"/>
    </source>
</evidence>
<dbReference type="Pfam" id="PF13404">
    <property type="entry name" value="HTH_AsnC-type"/>
    <property type="match status" value="1"/>
</dbReference>
<protein>
    <submittedName>
        <fullName evidence="5">Lrp/AsnC family transcriptional regulator</fullName>
    </submittedName>
</protein>
<dbReference type="GO" id="GO:0005829">
    <property type="term" value="C:cytosol"/>
    <property type="evidence" value="ECO:0007669"/>
    <property type="project" value="TreeGrafter"/>
</dbReference>
<keyword evidence="3" id="KW-0804">Transcription</keyword>
<accession>A0A9X3E6G5</accession>
<dbReference type="PANTHER" id="PTHR30154">
    <property type="entry name" value="LEUCINE-RESPONSIVE REGULATORY PROTEIN"/>
    <property type="match status" value="1"/>
</dbReference>
<evidence type="ECO:0000256" key="3">
    <source>
        <dbReference type="ARBA" id="ARBA00023163"/>
    </source>
</evidence>
<evidence type="ECO:0000256" key="2">
    <source>
        <dbReference type="ARBA" id="ARBA00023125"/>
    </source>
</evidence>
<comment type="caution">
    <text evidence="5">The sequence shown here is derived from an EMBL/GenBank/DDBJ whole genome shotgun (WGS) entry which is preliminary data.</text>
</comment>
<dbReference type="Gene3D" id="1.10.10.10">
    <property type="entry name" value="Winged helix-like DNA-binding domain superfamily/Winged helix DNA-binding domain"/>
    <property type="match status" value="1"/>
</dbReference>
<dbReference type="AlphaFoldDB" id="A0A9X3E6G5"/>
<dbReference type="Pfam" id="PF01037">
    <property type="entry name" value="AsnC_trans_reg"/>
    <property type="match status" value="1"/>
</dbReference>
<dbReference type="InterPro" id="IPR019888">
    <property type="entry name" value="Tscrpt_reg_AsnC-like"/>
</dbReference>
<gene>
    <name evidence="5" type="ORF">OSH07_22985</name>
</gene>
<feature type="domain" description="HTH asnC-type" evidence="4">
    <location>
        <begin position="23"/>
        <end position="83"/>
    </location>
</feature>
<dbReference type="CDD" id="cd00090">
    <property type="entry name" value="HTH_ARSR"/>
    <property type="match status" value="1"/>
</dbReference>
<keyword evidence="1" id="KW-0805">Transcription regulation</keyword>
<organism evidence="5 6">
    <name type="scientific">Kaistia nematophila</name>
    <dbReference type="NCBI Taxonomy" id="2994654"/>
    <lineage>
        <taxon>Bacteria</taxon>
        <taxon>Pseudomonadati</taxon>
        <taxon>Pseudomonadota</taxon>
        <taxon>Alphaproteobacteria</taxon>
        <taxon>Hyphomicrobiales</taxon>
        <taxon>Kaistiaceae</taxon>
        <taxon>Kaistia</taxon>
    </lineage>
</organism>
<dbReference type="Gene3D" id="3.30.70.920">
    <property type="match status" value="1"/>
</dbReference>
<evidence type="ECO:0000313" key="6">
    <source>
        <dbReference type="Proteomes" id="UP001144805"/>
    </source>
</evidence>
<dbReference type="EMBL" id="JAPKNK010000014">
    <property type="protein sequence ID" value="MCX5572086.1"/>
    <property type="molecule type" value="Genomic_DNA"/>
</dbReference>
<dbReference type="GO" id="GO:0006355">
    <property type="term" value="P:regulation of DNA-templated transcription"/>
    <property type="evidence" value="ECO:0007669"/>
    <property type="project" value="UniProtKB-ARBA"/>
</dbReference>
<dbReference type="Proteomes" id="UP001144805">
    <property type="component" value="Unassembled WGS sequence"/>
</dbReference>
<sequence>MDTPDSGKPAATEARTRERKATLDGIDRKLIALLQENARASISDLARQLKLGRTTVHERIAKLEANGVILGYSTILSRDPGAPTSRAIVMLSLVQRMQSAVMERLRRLPEVLTCHTVSGDFDLALMIEAPQMDDLDAVLDEIINLPGVERCRSSIIMTTNFDKA</sequence>
<dbReference type="InterPro" id="IPR011008">
    <property type="entry name" value="Dimeric_a/b-barrel"/>
</dbReference>
<evidence type="ECO:0000256" key="1">
    <source>
        <dbReference type="ARBA" id="ARBA00023015"/>
    </source>
</evidence>
<dbReference type="SUPFAM" id="SSF46785">
    <property type="entry name" value="Winged helix' DNA-binding domain"/>
    <property type="match status" value="1"/>
</dbReference>
<dbReference type="GO" id="GO:0043200">
    <property type="term" value="P:response to amino acid"/>
    <property type="evidence" value="ECO:0007669"/>
    <property type="project" value="TreeGrafter"/>
</dbReference>
<dbReference type="GO" id="GO:0043565">
    <property type="term" value="F:sequence-specific DNA binding"/>
    <property type="evidence" value="ECO:0007669"/>
    <property type="project" value="InterPro"/>
</dbReference>
<dbReference type="InterPro" id="IPR019887">
    <property type="entry name" value="Tscrpt_reg_AsnC/Lrp_C"/>
</dbReference>
<dbReference type="InterPro" id="IPR036390">
    <property type="entry name" value="WH_DNA-bd_sf"/>
</dbReference>
<keyword evidence="6" id="KW-1185">Reference proteome</keyword>
<dbReference type="SMART" id="SM00344">
    <property type="entry name" value="HTH_ASNC"/>
    <property type="match status" value="1"/>
</dbReference>
<name>A0A9X3E6G5_9HYPH</name>
<keyword evidence="2" id="KW-0238">DNA-binding</keyword>
<evidence type="ECO:0000313" key="5">
    <source>
        <dbReference type="EMBL" id="MCX5572086.1"/>
    </source>
</evidence>
<dbReference type="InterPro" id="IPR000485">
    <property type="entry name" value="AsnC-type_HTH_dom"/>
</dbReference>
<dbReference type="PROSITE" id="PS50956">
    <property type="entry name" value="HTH_ASNC_2"/>
    <property type="match status" value="1"/>
</dbReference>
<proteinExistence type="predicted"/>
<dbReference type="InterPro" id="IPR036388">
    <property type="entry name" value="WH-like_DNA-bd_sf"/>
</dbReference>
<reference evidence="5" key="1">
    <citation type="submission" date="2022-11" db="EMBL/GenBank/DDBJ databases">
        <title>Biodiversity and phylogenetic relationships of bacteria.</title>
        <authorList>
            <person name="Machado R.A.R."/>
            <person name="Bhat A."/>
            <person name="Loulou A."/>
            <person name="Kallel S."/>
        </authorList>
    </citation>
    <scope>NUCLEOTIDE SEQUENCE</scope>
    <source>
        <strain evidence="5">K-TC2</strain>
    </source>
</reference>
<dbReference type="PRINTS" id="PR00033">
    <property type="entry name" value="HTHASNC"/>
</dbReference>
<dbReference type="RefSeq" id="WP_266341048.1">
    <property type="nucleotide sequence ID" value="NZ_JAPKNK010000014.1"/>
</dbReference>
<dbReference type="InterPro" id="IPR011991">
    <property type="entry name" value="ArsR-like_HTH"/>
</dbReference>
<dbReference type="SUPFAM" id="SSF54909">
    <property type="entry name" value="Dimeric alpha+beta barrel"/>
    <property type="match status" value="1"/>
</dbReference>
<dbReference type="PANTHER" id="PTHR30154:SF53">
    <property type="entry name" value="HTH-TYPE TRANSCRIPTIONAL REGULATOR LRPC"/>
    <property type="match status" value="1"/>
</dbReference>